<proteinExistence type="predicted"/>
<keyword evidence="1" id="KW-1133">Transmembrane helix</keyword>
<keyword evidence="1" id="KW-0812">Transmembrane</keyword>
<dbReference type="EnsemblMetazoa" id="GBRI019800-RA">
    <property type="protein sequence ID" value="GBRI019800-PA"/>
    <property type="gene ID" value="GBRI019800"/>
</dbReference>
<accession>A0A1A9WHD8</accession>
<protein>
    <submittedName>
        <fullName evidence="2">Uncharacterized protein</fullName>
    </submittedName>
</protein>
<reference evidence="3" key="1">
    <citation type="submission" date="2014-03" db="EMBL/GenBank/DDBJ databases">
        <authorList>
            <person name="Aksoy S."/>
            <person name="Warren W."/>
            <person name="Wilson R.K."/>
        </authorList>
    </citation>
    <scope>NUCLEOTIDE SEQUENCE [LARGE SCALE GENOMIC DNA]</scope>
    <source>
        <strain evidence="3">IAEA</strain>
    </source>
</reference>
<name>A0A1A9WHD8_9MUSC</name>
<dbReference type="VEuPathDB" id="VectorBase:GBRI019800"/>
<evidence type="ECO:0000313" key="3">
    <source>
        <dbReference type="Proteomes" id="UP000091820"/>
    </source>
</evidence>
<evidence type="ECO:0000256" key="1">
    <source>
        <dbReference type="SAM" id="Phobius"/>
    </source>
</evidence>
<dbReference type="AlphaFoldDB" id="A0A1A9WHD8"/>
<organism evidence="2 3">
    <name type="scientific">Glossina brevipalpis</name>
    <dbReference type="NCBI Taxonomy" id="37001"/>
    <lineage>
        <taxon>Eukaryota</taxon>
        <taxon>Metazoa</taxon>
        <taxon>Ecdysozoa</taxon>
        <taxon>Arthropoda</taxon>
        <taxon>Hexapoda</taxon>
        <taxon>Insecta</taxon>
        <taxon>Pterygota</taxon>
        <taxon>Neoptera</taxon>
        <taxon>Endopterygota</taxon>
        <taxon>Diptera</taxon>
        <taxon>Brachycera</taxon>
        <taxon>Muscomorpha</taxon>
        <taxon>Hippoboscoidea</taxon>
        <taxon>Glossinidae</taxon>
        <taxon>Glossina</taxon>
    </lineage>
</organism>
<feature type="transmembrane region" description="Helical" evidence="1">
    <location>
        <begin position="34"/>
        <end position="62"/>
    </location>
</feature>
<sequence>MLLKDFYTCCPCHGFGYCDFYYHYMRDYYNAFRLSALLCSALVWFGLVWSGVAWPGLVWSSLVWSGLQHSSHRHHHHHRHHQFSASISIIFSLLNVGQRIFT</sequence>
<keyword evidence="3" id="KW-1185">Reference proteome</keyword>
<reference evidence="2" key="2">
    <citation type="submission" date="2020-05" db="UniProtKB">
        <authorList>
            <consortium name="EnsemblMetazoa"/>
        </authorList>
    </citation>
    <scope>IDENTIFICATION</scope>
    <source>
        <strain evidence="2">IAEA</strain>
    </source>
</reference>
<dbReference type="Proteomes" id="UP000091820">
    <property type="component" value="Unassembled WGS sequence"/>
</dbReference>
<keyword evidence="1" id="KW-0472">Membrane</keyword>
<evidence type="ECO:0000313" key="2">
    <source>
        <dbReference type="EnsemblMetazoa" id="GBRI019800-PA"/>
    </source>
</evidence>